<keyword evidence="2" id="KW-0812">Transmembrane</keyword>
<gene>
    <name evidence="3" type="ORF">BGT96224V316_LOCUS7248</name>
</gene>
<keyword evidence="2" id="KW-1133">Transmembrane helix</keyword>
<dbReference type="AlphaFoldDB" id="A0A9X9MN44"/>
<feature type="compositionally biased region" description="Polar residues" evidence="1">
    <location>
        <begin position="1"/>
        <end position="21"/>
    </location>
</feature>
<keyword evidence="2" id="KW-0472">Membrane</keyword>
<feature type="transmembrane region" description="Helical" evidence="2">
    <location>
        <begin position="68"/>
        <end position="90"/>
    </location>
</feature>
<evidence type="ECO:0000256" key="2">
    <source>
        <dbReference type="SAM" id="Phobius"/>
    </source>
</evidence>
<dbReference type="EMBL" id="LR026992">
    <property type="protein sequence ID" value="VDB93615.1"/>
    <property type="molecule type" value="Genomic_DNA"/>
</dbReference>
<proteinExistence type="predicted"/>
<evidence type="ECO:0000313" key="3">
    <source>
        <dbReference type="EMBL" id="VDB93615.1"/>
    </source>
</evidence>
<feature type="region of interest" description="Disordered" evidence="1">
    <location>
        <begin position="1"/>
        <end position="37"/>
    </location>
</feature>
<keyword evidence="4" id="KW-1185">Reference proteome</keyword>
<evidence type="ECO:0000313" key="4">
    <source>
        <dbReference type="Proteomes" id="UP000324639"/>
    </source>
</evidence>
<accession>A0A9X9MN44</accession>
<protein>
    <submittedName>
        <fullName evidence="3">Bgt-20368</fullName>
    </submittedName>
</protein>
<organism evidence="3 4">
    <name type="scientific">Blumeria graminis f. sp. tritici</name>
    <dbReference type="NCBI Taxonomy" id="62690"/>
    <lineage>
        <taxon>Eukaryota</taxon>
        <taxon>Fungi</taxon>
        <taxon>Dikarya</taxon>
        <taxon>Ascomycota</taxon>
        <taxon>Pezizomycotina</taxon>
        <taxon>Leotiomycetes</taxon>
        <taxon>Erysiphales</taxon>
        <taxon>Erysiphaceae</taxon>
        <taxon>Blumeria</taxon>
    </lineage>
</organism>
<evidence type="ECO:0000256" key="1">
    <source>
        <dbReference type="SAM" id="MobiDB-lite"/>
    </source>
</evidence>
<dbReference type="Proteomes" id="UP000324639">
    <property type="component" value="Chromosome Bgt_-09"/>
</dbReference>
<reference evidence="3 4" key="1">
    <citation type="submission" date="2018-08" db="EMBL/GenBank/DDBJ databases">
        <authorList>
            <person name="Muller C M."/>
        </authorList>
    </citation>
    <scope>NUCLEOTIDE SEQUENCE [LARGE SCALE GENOMIC DNA]</scope>
</reference>
<name>A0A9X9MN44_BLUGR</name>
<sequence>MHSGTAPSYRQSTAPHSNSRYRQLGGTNRKPSHSGIPPASSSLHLIINGSTPHFYGIVFPTLGAPDTIVPFGYCVVILYAHGPIVNYVFLLRK</sequence>